<gene>
    <name evidence="1" type="ORF">METZ01_LOCUS281732</name>
</gene>
<accession>A0A382KW64</accession>
<evidence type="ECO:0000313" key="1">
    <source>
        <dbReference type="EMBL" id="SVC28878.1"/>
    </source>
</evidence>
<dbReference type="AlphaFoldDB" id="A0A382KW64"/>
<reference evidence="1" key="1">
    <citation type="submission" date="2018-05" db="EMBL/GenBank/DDBJ databases">
        <authorList>
            <person name="Lanie J.A."/>
            <person name="Ng W.-L."/>
            <person name="Kazmierczak K.M."/>
            <person name="Andrzejewski T.M."/>
            <person name="Davidsen T.M."/>
            <person name="Wayne K.J."/>
            <person name="Tettelin H."/>
            <person name="Glass J.I."/>
            <person name="Rusch D."/>
            <person name="Podicherti R."/>
            <person name="Tsui H.-C.T."/>
            <person name="Winkler M.E."/>
        </authorList>
    </citation>
    <scope>NUCLEOTIDE SEQUENCE</scope>
</reference>
<dbReference type="EMBL" id="UINC01083299">
    <property type="protein sequence ID" value="SVC28878.1"/>
    <property type="molecule type" value="Genomic_DNA"/>
</dbReference>
<proteinExistence type="predicted"/>
<protein>
    <submittedName>
        <fullName evidence="1">Uncharacterized protein</fullName>
    </submittedName>
</protein>
<sequence length="35" mass="3643">MADLLITRRQAILAGKGVGSLAVQLAFPLGNYTLA</sequence>
<name>A0A382KW64_9ZZZZ</name>
<organism evidence="1">
    <name type="scientific">marine metagenome</name>
    <dbReference type="NCBI Taxonomy" id="408172"/>
    <lineage>
        <taxon>unclassified sequences</taxon>
        <taxon>metagenomes</taxon>
        <taxon>ecological metagenomes</taxon>
    </lineage>
</organism>